<proteinExistence type="predicted"/>
<feature type="region of interest" description="Disordered" evidence="1">
    <location>
        <begin position="1"/>
        <end position="24"/>
    </location>
</feature>
<feature type="region of interest" description="Disordered" evidence="1">
    <location>
        <begin position="82"/>
        <end position="148"/>
    </location>
</feature>
<protein>
    <submittedName>
        <fullName evidence="3">Uncharacterized protein</fullName>
    </submittedName>
</protein>
<evidence type="ECO:0000256" key="1">
    <source>
        <dbReference type="SAM" id="MobiDB-lite"/>
    </source>
</evidence>
<organism evidence="3 4">
    <name type="scientific">Aminobacter aganoensis</name>
    <dbReference type="NCBI Taxonomy" id="83264"/>
    <lineage>
        <taxon>Bacteria</taxon>
        <taxon>Pseudomonadati</taxon>
        <taxon>Pseudomonadota</taxon>
        <taxon>Alphaproteobacteria</taxon>
        <taxon>Hyphomicrobiales</taxon>
        <taxon>Phyllobacteriaceae</taxon>
        <taxon>Aminobacter</taxon>
    </lineage>
</organism>
<evidence type="ECO:0000256" key="2">
    <source>
        <dbReference type="SAM" id="Phobius"/>
    </source>
</evidence>
<keyword evidence="4" id="KW-1185">Reference proteome</keyword>
<keyword evidence="2" id="KW-0472">Membrane</keyword>
<dbReference type="RefSeq" id="WP_184701526.1">
    <property type="nucleotide sequence ID" value="NZ_BAABEG010000001.1"/>
</dbReference>
<name>A0A7X0FC23_9HYPH</name>
<evidence type="ECO:0000313" key="4">
    <source>
        <dbReference type="Proteomes" id="UP000536262"/>
    </source>
</evidence>
<dbReference type="Proteomes" id="UP000536262">
    <property type="component" value="Unassembled WGS sequence"/>
</dbReference>
<feature type="transmembrane region" description="Helical" evidence="2">
    <location>
        <begin position="31"/>
        <end position="51"/>
    </location>
</feature>
<comment type="caution">
    <text evidence="3">The sequence shown here is derived from an EMBL/GenBank/DDBJ whole genome shotgun (WGS) entry which is preliminary data.</text>
</comment>
<dbReference type="EMBL" id="JACHOU010000018">
    <property type="protein sequence ID" value="MBB6356973.1"/>
    <property type="molecule type" value="Genomic_DNA"/>
</dbReference>
<reference evidence="3 4" key="1">
    <citation type="submission" date="2020-08" db="EMBL/GenBank/DDBJ databases">
        <title>Genomic Encyclopedia of Type Strains, Phase IV (KMG-IV): sequencing the most valuable type-strain genomes for metagenomic binning, comparative biology and taxonomic classification.</title>
        <authorList>
            <person name="Goeker M."/>
        </authorList>
    </citation>
    <scope>NUCLEOTIDE SEQUENCE [LARGE SCALE GENOMIC DNA]</scope>
    <source>
        <strain evidence="3 4">DSM 7051</strain>
    </source>
</reference>
<evidence type="ECO:0000313" key="3">
    <source>
        <dbReference type="EMBL" id="MBB6356973.1"/>
    </source>
</evidence>
<keyword evidence="2" id="KW-0812">Transmembrane</keyword>
<feature type="compositionally biased region" description="Basic and acidic residues" evidence="1">
    <location>
        <begin position="125"/>
        <end position="134"/>
    </location>
</feature>
<sequence length="148" mass="15811">MRKGARNGADAILTPFDHQQPSEAHRGETSVLMRLMVLVLTWALLLLPSSFGASPVPTLDRAGKQAVVRDGNVVLSLSSYDRGQSALRSSDPVQSGKSSGGAGKALFETGIRLRQPEQQRLVSSRRLDTAEPTEKFAAFSARAPPQGA</sequence>
<gene>
    <name evidence="3" type="ORF">GGR00_004791</name>
</gene>
<accession>A0A7X0FC23</accession>
<keyword evidence="2" id="KW-1133">Transmembrane helix</keyword>
<dbReference type="AlphaFoldDB" id="A0A7X0FC23"/>
<feature type="compositionally biased region" description="Polar residues" evidence="1">
    <location>
        <begin position="82"/>
        <end position="93"/>
    </location>
</feature>